<accession>A0A6G9J0V3</accession>
<dbReference type="RefSeq" id="WP_062755855.1">
    <property type="nucleotide sequence ID" value="NZ_BDAQ01000013.1"/>
</dbReference>
<dbReference type="GO" id="GO:0005886">
    <property type="term" value="C:plasma membrane"/>
    <property type="evidence" value="ECO:0007669"/>
    <property type="project" value="UniProtKB-SubCell"/>
</dbReference>
<evidence type="ECO:0000256" key="1">
    <source>
        <dbReference type="ARBA" id="ARBA00004651"/>
    </source>
</evidence>
<evidence type="ECO:0000313" key="8">
    <source>
        <dbReference type="EMBL" id="MBB3869268.1"/>
    </source>
</evidence>
<keyword evidence="4" id="KW-1003">Cell membrane</keyword>
<dbReference type="Pfam" id="PF01899">
    <property type="entry name" value="MNHE"/>
    <property type="match status" value="1"/>
</dbReference>
<evidence type="ECO:0000313" key="9">
    <source>
        <dbReference type="Proteomes" id="UP000613002"/>
    </source>
</evidence>
<evidence type="ECO:0000256" key="5">
    <source>
        <dbReference type="ARBA" id="ARBA00022692"/>
    </source>
</evidence>
<name>A0A6G9J0V3_9BACL</name>
<evidence type="ECO:0000256" key="2">
    <source>
        <dbReference type="ARBA" id="ARBA00006228"/>
    </source>
</evidence>
<comment type="caution">
    <text evidence="8">The sequence shown here is derived from an EMBL/GenBank/DDBJ whole genome shotgun (WGS) entry which is preliminary data.</text>
</comment>
<gene>
    <name evidence="8" type="ORF">HNR78_002158</name>
</gene>
<proteinExistence type="inferred from homology"/>
<evidence type="ECO:0000256" key="7">
    <source>
        <dbReference type="ARBA" id="ARBA00023136"/>
    </source>
</evidence>
<comment type="subcellular location">
    <subcellularLocation>
        <location evidence="1">Cell membrane</location>
        <topology evidence="1">Multi-pass membrane protein</topology>
    </subcellularLocation>
</comment>
<keyword evidence="6" id="KW-1133">Transmembrane helix</keyword>
<dbReference type="PANTHER" id="PTHR34584">
    <property type="entry name" value="NA(+)/H(+) ANTIPORTER SUBUNIT E1"/>
    <property type="match status" value="1"/>
</dbReference>
<keyword evidence="3" id="KW-0050">Antiport</keyword>
<comment type="similarity">
    <text evidence="2">Belongs to the CPA3 antiporters (TC 2.A.63) subunit E family.</text>
</comment>
<evidence type="ECO:0000256" key="4">
    <source>
        <dbReference type="ARBA" id="ARBA00022475"/>
    </source>
</evidence>
<sequence>MALQILLNVLLAFVWMFLSASFNASTFIVGYILGLLIIFMLRRYFHSRFYVIPFLVICKLILIFLKELLLSNIAVLKVILAPSMNIQPCIFALPLEVKKDWGITVLSNLITLTPGTLVVDVSEDRNTLYVHALDAPNVEETIKQIKESFEKTILEVSK</sequence>
<dbReference type="InterPro" id="IPR002758">
    <property type="entry name" value="Cation_antiport_E"/>
</dbReference>
<dbReference type="GO" id="GO:0015297">
    <property type="term" value="F:antiporter activity"/>
    <property type="evidence" value="ECO:0007669"/>
    <property type="project" value="UniProtKB-KW"/>
</dbReference>
<dbReference type="GO" id="GO:0008324">
    <property type="term" value="F:monoatomic cation transmembrane transporter activity"/>
    <property type="evidence" value="ECO:0007669"/>
    <property type="project" value="InterPro"/>
</dbReference>
<dbReference type="PIRSF" id="PIRSF019239">
    <property type="entry name" value="MrpE"/>
    <property type="match status" value="1"/>
</dbReference>
<evidence type="ECO:0000256" key="3">
    <source>
        <dbReference type="ARBA" id="ARBA00022449"/>
    </source>
</evidence>
<keyword evidence="9" id="KW-1185">Reference proteome</keyword>
<dbReference type="EMBL" id="JACICZ010000007">
    <property type="protein sequence ID" value="MBB3869268.1"/>
    <property type="molecule type" value="Genomic_DNA"/>
</dbReference>
<keyword evidence="3" id="KW-0813">Transport</keyword>
<dbReference type="Proteomes" id="UP000613002">
    <property type="component" value="Unassembled WGS sequence"/>
</dbReference>
<keyword evidence="7" id="KW-0472">Membrane</keyword>
<dbReference type="AlphaFoldDB" id="A0A6G9J0V3"/>
<dbReference type="PANTHER" id="PTHR34584:SF1">
    <property type="entry name" value="NA(+)_H(+) ANTIPORTER SUBUNIT E1"/>
    <property type="match status" value="1"/>
</dbReference>
<reference evidence="8 9" key="1">
    <citation type="submission" date="2020-08" db="EMBL/GenBank/DDBJ databases">
        <title>Genomic Encyclopedia of Type Strains, Phase IV (KMG-IV): sequencing the most valuable type-strain genomes for metagenomic binning, comparative biology and taxonomic classification.</title>
        <authorList>
            <person name="Goeker M."/>
        </authorList>
    </citation>
    <scope>NUCLEOTIDE SEQUENCE [LARGE SCALE GENOMIC DNA]</scope>
    <source>
        <strain evidence="8 9">DSM 14590</strain>
    </source>
</reference>
<dbReference type="NCBIfam" id="NF009292">
    <property type="entry name" value="PRK12651.1-3"/>
    <property type="match status" value="1"/>
</dbReference>
<organism evidence="8 9">
    <name type="scientific">Parageobacillus toebii NBRC 107807</name>
    <dbReference type="NCBI Taxonomy" id="1223503"/>
    <lineage>
        <taxon>Bacteria</taxon>
        <taxon>Bacillati</taxon>
        <taxon>Bacillota</taxon>
        <taxon>Bacilli</taxon>
        <taxon>Bacillales</taxon>
        <taxon>Anoxybacillaceae</taxon>
        <taxon>Parageobacillus</taxon>
    </lineage>
</organism>
<evidence type="ECO:0000256" key="6">
    <source>
        <dbReference type="ARBA" id="ARBA00022989"/>
    </source>
</evidence>
<protein>
    <submittedName>
        <fullName evidence="8">Multicomponent Na+:H+ antiporter subunit E</fullName>
    </submittedName>
</protein>
<keyword evidence="5" id="KW-0812">Transmembrane</keyword>